<dbReference type="Proteomes" id="UP001603857">
    <property type="component" value="Unassembled WGS sequence"/>
</dbReference>
<evidence type="ECO:0000313" key="1">
    <source>
        <dbReference type="EMBL" id="KAL2333877.1"/>
    </source>
</evidence>
<sequence length="158" mass="17980">MVPPCITTPNIVKVLTSHHFVFPDFAESFKESKAQVLSWLYASPSARATSSAASAPRASSIKWRISLLDVASFVRELIERMMMDWNLTISALQKMIHMEASLSKLYCAFPDWSTIAAKLHTMKRQAEEQLRSLEIKQHMLLILLQGLHQMAFTVFHCD</sequence>
<accession>A0ABD1MDP3</accession>
<protein>
    <submittedName>
        <fullName evidence="1">Uncharacterized protein</fullName>
    </submittedName>
</protein>
<dbReference type="AlphaFoldDB" id="A0ABD1MDP3"/>
<dbReference type="EMBL" id="JBGMDY010000005">
    <property type="protein sequence ID" value="KAL2333877.1"/>
    <property type="molecule type" value="Genomic_DNA"/>
</dbReference>
<proteinExistence type="predicted"/>
<gene>
    <name evidence="1" type="ORF">Fmac_015090</name>
</gene>
<organism evidence="1 2">
    <name type="scientific">Flemingia macrophylla</name>
    <dbReference type="NCBI Taxonomy" id="520843"/>
    <lineage>
        <taxon>Eukaryota</taxon>
        <taxon>Viridiplantae</taxon>
        <taxon>Streptophyta</taxon>
        <taxon>Embryophyta</taxon>
        <taxon>Tracheophyta</taxon>
        <taxon>Spermatophyta</taxon>
        <taxon>Magnoliopsida</taxon>
        <taxon>eudicotyledons</taxon>
        <taxon>Gunneridae</taxon>
        <taxon>Pentapetalae</taxon>
        <taxon>rosids</taxon>
        <taxon>fabids</taxon>
        <taxon>Fabales</taxon>
        <taxon>Fabaceae</taxon>
        <taxon>Papilionoideae</taxon>
        <taxon>50 kb inversion clade</taxon>
        <taxon>NPAAA clade</taxon>
        <taxon>indigoferoid/millettioid clade</taxon>
        <taxon>Phaseoleae</taxon>
        <taxon>Flemingia</taxon>
    </lineage>
</organism>
<reference evidence="1 2" key="1">
    <citation type="submission" date="2024-08" db="EMBL/GenBank/DDBJ databases">
        <title>Insights into the chromosomal genome structure of Flemingia macrophylla.</title>
        <authorList>
            <person name="Ding Y."/>
            <person name="Zhao Y."/>
            <person name="Bi W."/>
            <person name="Wu M."/>
            <person name="Zhao G."/>
            <person name="Gong Y."/>
            <person name="Li W."/>
            <person name="Zhang P."/>
        </authorList>
    </citation>
    <scope>NUCLEOTIDE SEQUENCE [LARGE SCALE GENOMIC DNA]</scope>
    <source>
        <strain evidence="1">DYQJB</strain>
        <tissue evidence="1">Leaf</tissue>
    </source>
</reference>
<name>A0ABD1MDP3_9FABA</name>
<evidence type="ECO:0000313" key="2">
    <source>
        <dbReference type="Proteomes" id="UP001603857"/>
    </source>
</evidence>
<comment type="caution">
    <text evidence="1">The sequence shown here is derived from an EMBL/GenBank/DDBJ whole genome shotgun (WGS) entry which is preliminary data.</text>
</comment>
<keyword evidence="2" id="KW-1185">Reference proteome</keyword>